<dbReference type="InterPro" id="IPR010247">
    <property type="entry name" value="HutG_amidohyd"/>
</dbReference>
<gene>
    <name evidence="1" type="primary">hutG</name>
    <name evidence="1" type="ORF">NYP16_00410</name>
</gene>
<reference evidence="1" key="2">
    <citation type="journal article" date="2023" name="Syst. Appl. Microbiol.">
        <title>Govania unica gen. nov., sp. nov., a rare biosphere bacterium that represents a novel family in the class Alphaproteobacteria.</title>
        <authorList>
            <person name="Vandamme P."/>
            <person name="Peeters C."/>
            <person name="Hettiarachchi A."/>
            <person name="Cnockaert M."/>
            <person name="Carlier A."/>
        </authorList>
    </citation>
    <scope>NUCLEOTIDE SEQUENCE</scope>
    <source>
        <strain evidence="1">LMG 31809</strain>
    </source>
</reference>
<dbReference type="InterPro" id="IPR007709">
    <property type="entry name" value="N-FG_amidohydro"/>
</dbReference>
<dbReference type="Gene3D" id="3.40.630.40">
    <property type="entry name" value="Zn-dependent exopeptidases"/>
    <property type="match status" value="1"/>
</dbReference>
<keyword evidence="2" id="KW-1185">Reference proteome</keyword>
<dbReference type="RefSeq" id="WP_274942129.1">
    <property type="nucleotide sequence ID" value="NZ_JANWOI010000001.1"/>
</dbReference>
<organism evidence="1 2">
    <name type="scientific">Govanella unica</name>
    <dbReference type="NCBI Taxonomy" id="2975056"/>
    <lineage>
        <taxon>Bacteria</taxon>
        <taxon>Pseudomonadati</taxon>
        <taxon>Pseudomonadota</taxon>
        <taxon>Alphaproteobacteria</taxon>
        <taxon>Emcibacterales</taxon>
        <taxon>Govanellaceae</taxon>
        <taxon>Govanella</taxon>
    </lineage>
</organism>
<evidence type="ECO:0000313" key="1">
    <source>
        <dbReference type="EMBL" id="MDA5192421.1"/>
    </source>
</evidence>
<accession>A0A9X3Z5S1</accession>
<dbReference type="Proteomes" id="UP001141619">
    <property type="component" value="Unassembled WGS sequence"/>
</dbReference>
<dbReference type="NCBIfam" id="TIGR02017">
    <property type="entry name" value="hutG_amidohyd"/>
    <property type="match status" value="1"/>
</dbReference>
<dbReference type="AlphaFoldDB" id="A0A9X3Z5S1"/>
<dbReference type="SUPFAM" id="SSF53187">
    <property type="entry name" value="Zn-dependent exopeptidases"/>
    <property type="match status" value="1"/>
</dbReference>
<sequence>MTPLFEFEAGTEPLLISIPHAGTDLTPGLAARLTPTARALPDTDWFVDRLYTVARELGASILKANYARVVVDLNRPADGASLYPGQRETGLCPVINFDGTPLYLPGAEPDAAECANRLTTYWQPYHDKIAETLAGLKASHGRAILWDAHSIRSEVPGLFEGRLPDFNLGTGNGSSCPQALAARLLAVAQSAKGYSAVLNGRFKGGHITRHYGQPESGIIAVQLELAQSTYMTETAPHDWLDDRAKTTQSVIRRLLETVLKSGL</sequence>
<dbReference type="EC" id="3.5.1.68" evidence="1"/>
<dbReference type="EMBL" id="JANWOI010000001">
    <property type="protein sequence ID" value="MDA5192421.1"/>
    <property type="molecule type" value="Genomic_DNA"/>
</dbReference>
<proteinExistence type="predicted"/>
<dbReference type="GO" id="GO:0050129">
    <property type="term" value="F:N-formylglutamate deformylase activity"/>
    <property type="evidence" value="ECO:0007669"/>
    <property type="project" value="UniProtKB-EC"/>
</dbReference>
<reference evidence="1" key="1">
    <citation type="submission" date="2022-08" db="EMBL/GenBank/DDBJ databases">
        <authorList>
            <person name="Vandamme P."/>
            <person name="Hettiarachchi A."/>
            <person name="Peeters C."/>
            <person name="Cnockaert M."/>
            <person name="Carlier A."/>
        </authorList>
    </citation>
    <scope>NUCLEOTIDE SEQUENCE</scope>
    <source>
        <strain evidence="1">LMG 31809</strain>
    </source>
</reference>
<dbReference type="Pfam" id="PF05013">
    <property type="entry name" value="FGase"/>
    <property type="match status" value="1"/>
</dbReference>
<keyword evidence="1" id="KW-0378">Hydrolase</keyword>
<comment type="caution">
    <text evidence="1">The sequence shown here is derived from an EMBL/GenBank/DDBJ whole genome shotgun (WGS) entry which is preliminary data.</text>
</comment>
<evidence type="ECO:0000313" key="2">
    <source>
        <dbReference type="Proteomes" id="UP001141619"/>
    </source>
</evidence>
<name>A0A9X3Z5S1_9PROT</name>
<protein>
    <submittedName>
        <fullName evidence="1">N-formylglutamate deformylase</fullName>
        <ecNumber evidence="1">3.5.1.68</ecNumber>
    </submittedName>
</protein>